<evidence type="ECO:0000313" key="2">
    <source>
        <dbReference type="EMBL" id="VUF53584.1"/>
    </source>
</evidence>
<dbReference type="InterPro" id="IPR012337">
    <property type="entry name" value="RNaseH-like_sf"/>
</dbReference>
<dbReference type="RefSeq" id="YP_009877475.1">
    <property type="nucleotide sequence ID" value="NC_049392.1"/>
</dbReference>
<dbReference type="Proteomes" id="UP000426006">
    <property type="component" value="Chromosome"/>
</dbReference>
<feature type="domain" description="3'-5' exoribonuclease Rv2179c-like" evidence="1">
    <location>
        <begin position="2"/>
        <end position="176"/>
    </location>
</feature>
<name>A0A653FUE9_9CAUD</name>
<dbReference type="Pfam" id="PF16473">
    <property type="entry name" value="Rv2179c-like"/>
    <property type="match status" value="1"/>
</dbReference>
<keyword evidence="3" id="KW-1185">Reference proteome</keyword>
<evidence type="ECO:0000313" key="3">
    <source>
        <dbReference type="Proteomes" id="UP000426006"/>
    </source>
</evidence>
<dbReference type="InterPro" id="IPR033390">
    <property type="entry name" value="Rv2179c-like"/>
</dbReference>
<proteinExistence type="predicted"/>
<dbReference type="GeneID" id="55806666"/>
<organism evidence="2 3">
    <name type="scientific">Escherichia phage ESSI2_ev239</name>
    <dbReference type="NCBI Taxonomy" id="2695847"/>
    <lineage>
        <taxon>Viruses</taxon>
        <taxon>Duplodnaviria</taxon>
        <taxon>Heunggongvirae</taxon>
        <taxon>Uroviricota</taxon>
        <taxon>Caudoviricetes</taxon>
        <taxon>Peduoviridae</taxon>
        <taxon>Evevirus</taxon>
        <taxon>Evevirus ev239</taxon>
    </lineage>
</organism>
<dbReference type="EMBL" id="LR597637">
    <property type="protein sequence ID" value="VUF53584.1"/>
    <property type="molecule type" value="Genomic_DNA"/>
</dbReference>
<dbReference type="SUPFAM" id="SSF53098">
    <property type="entry name" value="Ribonuclease H-like"/>
    <property type="match status" value="1"/>
</dbReference>
<protein>
    <recommendedName>
        <fullName evidence="1">3'-5' exoribonuclease Rv2179c-like domain-containing protein</fullName>
    </recommendedName>
</protein>
<sequence length="186" mass="20913">MKHLMIDIEAMDDKSTAAITAIAAIFFNPETGEIGETFYRRISLDDSMSNGGTVSAEAIEWWLRQPSEVRCQLLDDDCQDIELAICDFYSFVNENADPASVKLWNGCPSLHSSVLRHVLNKFAVQCFTHGNEQSVITIVELASTLGLNMDSIIPYTFTRNAYNHAIHNIKIVSYVWMYLVKIASVK</sequence>
<dbReference type="KEGG" id="vg:55806666"/>
<evidence type="ECO:0000259" key="1">
    <source>
        <dbReference type="Pfam" id="PF16473"/>
    </source>
</evidence>
<accession>A0A653FUE9</accession>
<reference evidence="3" key="1">
    <citation type="submission" date="2019-06" db="EMBL/GenBank/DDBJ databases">
        <authorList>
            <person name="Petit M.-A."/>
            <person name="Lossouarn J."/>
        </authorList>
    </citation>
    <scope>NUCLEOTIDE SEQUENCE [LARGE SCALE GENOMIC DNA]</scope>
</reference>